<evidence type="ECO:0000259" key="1">
    <source>
        <dbReference type="Pfam" id="PF07238"/>
    </source>
</evidence>
<feature type="domain" description="PilZ" evidence="1">
    <location>
        <begin position="5"/>
        <end position="80"/>
    </location>
</feature>
<accession>A0A7W6CTX5</accession>
<protein>
    <recommendedName>
        <fullName evidence="1">PilZ domain-containing protein</fullName>
    </recommendedName>
</protein>
<proteinExistence type="predicted"/>
<dbReference type="Proteomes" id="UP000548867">
    <property type="component" value="Unassembled WGS sequence"/>
</dbReference>
<evidence type="ECO:0000313" key="2">
    <source>
        <dbReference type="EMBL" id="MBB3957802.1"/>
    </source>
</evidence>
<reference evidence="2 3" key="1">
    <citation type="submission" date="2020-08" db="EMBL/GenBank/DDBJ databases">
        <title>Genomic Encyclopedia of Type Strains, Phase IV (KMG-IV): sequencing the most valuable type-strain genomes for metagenomic binning, comparative biology and taxonomic classification.</title>
        <authorList>
            <person name="Goeker M."/>
        </authorList>
    </citation>
    <scope>NUCLEOTIDE SEQUENCE [LARGE SCALE GENOMIC DNA]</scope>
    <source>
        <strain evidence="2 3">DSM 27057</strain>
    </source>
</reference>
<organism evidence="2 3">
    <name type="scientific">Novosphingobium sediminicola</name>
    <dbReference type="NCBI Taxonomy" id="563162"/>
    <lineage>
        <taxon>Bacteria</taxon>
        <taxon>Pseudomonadati</taxon>
        <taxon>Pseudomonadota</taxon>
        <taxon>Alphaproteobacteria</taxon>
        <taxon>Sphingomonadales</taxon>
        <taxon>Sphingomonadaceae</taxon>
        <taxon>Novosphingobium</taxon>
    </lineage>
</organism>
<dbReference type="InterPro" id="IPR009875">
    <property type="entry name" value="PilZ_domain"/>
</dbReference>
<keyword evidence="3" id="KW-1185">Reference proteome</keyword>
<dbReference type="AlphaFoldDB" id="A0A7W6CTX5"/>
<dbReference type="Pfam" id="PF07238">
    <property type="entry name" value="PilZ"/>
    <property type="match status" value="1"/>
</dbReference>
<comment type="caution">
    <text evidence="2">The sequence shown here is derived from an EMBL/GenBank/DDBJ whole genome shotgun (WGS) entry which is preliminary data.</text>
</comment>
<name>A0A7W6CTX5_9SPHN</name>
<gene>
    <name evidence="2" type="ORF">GGR38_004777</name>
</gene>
<sequence length="119" mass="13241">MRARMVSAGGTARDITIRNLSLMGLGGNFSSMPPEVGEQVTVYFAREVTVTGVLRWVEDKAFGMQFDCEIDTQTIDQLIASKNADLSPAVENGAWEVSRFYRAYANDLPQPDPKRLRLI</sequence>
<dbReference type="GO" id="GO:0035438">
    <property type="term" value="F:cyclic-di-GMP binding"/>
    <property type="evidence" value="ECO:0007669"/>
    <property type="project" value="InterPro"/>
</dbReference>
<evidence type="ECO:0000313" key="3">
    <source>
        <dbReference type="Proteomes" id="UP000548867"/>
    </source>
</evidence>
<dbReference type="EMBL" id="JACIDX010000037">
    <property type="protein sequence ID" value="MBB3957802.1"/>
    <property type="molecule type" value="Genomic_DNA"/>
</dbReference>